<dbReference type="InterPro" id="IPR014347">
    <property type="entry name" value="Tautomerase/MIF_sf"/>
</dbReference>
<sequence>MPLWQLFTPENAFTSEEKADLASKITNIYSSDWARENFGFELPRFYTSVVFHEIKADSFYVGGEARDKFVQIEVVHIARTNEGAAALAGITVEEILRRYFEKVNGLLKPYIADRGYEVEFHVETAPFETWQIDGMVPPAPHSVAERRWFEENRSSPYNAEELSNDPRVATV</sequence>
<keyword evidence="3" id="KW-1185">Reference proteome</keyword>
<dbReference type="RefSeq" id="WP_169592495.1">
    <property type="nucleotide sequence ID" value="NZ_VCQU01000010.1"/>
</dbReference>
<feature type="domain" description="Tautomerase cis-CaaD-like" evidence="1">
    <location>
        <begin position="1"/>
        <end position="153"/>
    </location>
</feature>
<organism evidence="2 3">
    <name type="scientific">Antrihabitans stalactiti</name>
    <dbReference type="NCBI Taxonomy" id="2584121"/>
    <lineage>
        <taxon>Bacteria</taxon>
        <taxon>Bacillati</taxon>
        <taxon>Actinomycetota</taxon>
        <taxon>Actinomycetes</taxon>
        <taxon>Mycobacteriales</taxon>
        <taxon>Nocardiaceae</taxon>
        <taxon>Antrihabitans</taxon>
    </lineage>
</organism>
<dbReference type="Gene3D" id="3.30.429.10">
    <property type="entry name" value="Macrophage Migration Inhibitory Factor"/>
    <property type="match status" value="1"/>
</dbReference>
<evidence type="ECO:0000313" key="3">
    <source>
        <dbReference type="Proteomes" id="UP000535543"/>
    </source>
</evidence>
<name>A0A848KRY9_9NOCA</name>
<evidence type="ECO:0000259" key="1">
    <source>
        <dbReference type="Pfam" id="PF14832"/>
    </source>
</evidence>
<protein>
    <recommendedName>
        <fullName evidence="1">Tautomerase cis-CaaD-like domain-containing protein</fullName>
    </recommendedName>
</protein>
<reference evidence="2 3" key="2">
    <citation type="submission" date="2020-06" db="EMBL/GenBank/DDBJ databases">
        <title>Antribacter stalactiti gen. nov., sp. nov., a new member of the family Nacardiaceae isolated from a cave.</title>
        <authorList>
            <person name="Kim I.S."/>
        </authorList>
    </citation>
    <scope>NUCLEOTIDE SEQUENCE [LARGE SCALE GENOMIC DNA]</scope>
    <source>
        <strain evidence="2 3">YC2-7</strain>
    </source>
</reference>
<comment type="caution">
    <text evidence="2">The sequence shown here is derived from an EMBL/GenBank/DDBJ whole genome shotgun (WGS) entry which is preliminary data.</text>
</comment>
<accession>A0A848KRY9</accession>
<gene>
    <name evidence="2" type="ORF">FGL95_25200</name>
</gene>
<dbReference type="Pfam" id="PF14832">
    <property type="entry name" value="Tautomerase_3"/>
    <property type="match status" value="1"/>
</dbReference>
<reference evidence="2 3" key="1">
    <citation type="submission" date="2019-05" db="EMBL/GenBank/DDBJ databases">
        <authorList>
            <person name="Lee S.D."/>
        </authorList>
    </citation>
    <scope>NUCLEOTIDE SEQUENCE [LARGE SCALE GENOMIC DNA]</scope>
    <source>
        <strain evidence="2 3">YC2-7</strain>
    </source>
</reference>
<proteinExistence type="predicted"/>
<evidence type="ECO:0000313" key="2">
    <source>
        <dbReference type="EMBL" id="NMN98347.1"/>
    </source>
</evidence>
<dbReference type="AlphaFoldDB" id="A0A848KRY9"/>
<dbReference type="InterPro" id="IPR028116">
    <property type="entry name" value="Cis-CaaD-like"/>
</dbReference>
<dbReference type="EMBL" id="VCQU01000010">
    <property type="protein sequence ID" value="NMN98347.1"/>
    <property type="molecule type" value="Genomic_DNA"/>
</dbReference>
<dbReference type="Proteomes" id="UP000535543">
    <property type="component" value="Unassembled WGS sequence"/>
</dbReference>